<reference evidence="3" key="1">
    <citation type="submission" date="2017-02" db="UniProtKB">
        <authorList>
            <consortium name="WormBaseParasite"/>
        </authorList>
    </citation>
    <scope>IDENTIFICATION</scope>
</reference>
<name>A0A0R3VUB6_TAEAS</name>
<dbReference type="Proteomes" id="UP000282613">
    <property type="component" value="Unassembled WGS sequence"/>
</dbReference>
<dbReference type="WBParaSite" id="TASK_0000090401-mRNA-1">
    <property type="protein sequence ID" value="TASK_0000090401-mRNA-1"/>
    <property type="gene ID" value="TASK_0000090401"/>
</dbReference>
<reference evidence="1 2" key="2">
    <citation type="submission" date="2018-11" db="EMBL/GenBank/DDBJ databases">
        <authorList>
            <consortium name="Pathogen Informatics"/>
        </authorList>
    </citation>
    <scope>NUCLEOTIDE SEQUENCE [LARGE SCALE GENOMIC DNA]</scope>
</reference>
<keyword evidence="2" id="KW-1185">Reference proteome</keyword>
<dbReference type="EMBL" id="UYRS01000156">
    <property type="protein sequence ID" value="VDK22137.1"/>
    <property type="molecule type" value="Genomic_DNA"/>
</dbReference>
<organism evidence="3">
    <name type="scientific">Taenia asiatica</name>
    <name type="common">Asian tapeworm</name>
    <dbReference type="NCBI Taxonomy" id="60517"/>
    <lineage>
        <taxon>Eukaryota</taxon>
        <taxon>Metazoa</taxon>
        <taxon>Spiralia</taxon>
        <taxon>Lophotrochozoa</taxon>
        <taxon>Platyhelminthes</taxon>
        <taxon>Cestoda</taxon>
        <taxon>Eucestoda</taxon>
        <taxon>Cyclophyllidea</taxon>
        <taxon>Taeniidae</taxon>
        <taxon>Taenia</taxon>
    </lineage>
</organism>
<proteinExistence type="predicted"/>
<evidence type="ECO:0000313" key="1">
    <source>
        <dbReference type="EMBL" id="VDK22137.1"/>
    </source>
</evidence>
<protein>
    <submittedName>
        <fullName evidence="1 3">Uncharacterized protein</fullName>
    </submittedName>
</protein>
<sequence>MKESHQPMIHRRFGVSFTTGVLPPRETDHHSFDTSLLTAFFVAYPKSAETPRHVFVTPGAGEEIGTPQGSRLASVSP</sequence>
<evidence type="ECO:0000313" key="2">
    <source>
        <dbReference type="Proteomes" id="UP000282613"/>
    </source>
</evidence>
<evidence type="ECO:0000313" key="3">
    <source>
        <dbReference type="WBParaSite" id="TASK_0000090401-mRNA-1"/>
    </source>
</evidence>
<dbReference type="AlphaFoldDB" id="A0A0R3VUB6"/>
<accession>A0A0R3VUB6</accession>
<gene>
    <name evidence="1" type="ORF">TASK_LOCUS905</name>
</gene>